<feature type="region of interest" description="Disordered" evidence="1">
    <location>
        <begin position="443"/>
        <end position="502"/>
    </location>
</feature>
<gene>
    <name evidence="2" type="ORF">EW146_g8895</name>
</gene>
<sequence length="531" mass="57633">MAVAEAKGTVRTQRLCRPYPLLSQDDSHVRPLNNVSCSPERGRAGTQEHALTLPRCGVRPFSFLCLLLLSPPPAMTATALCRVPGTGCRRGHLGWSEGGIVVRVGEEGRIVDDPDTSAQGKSLIFPFVSSYSTAPSPRLIPLSTPCPFSSFLSHPLPTLTPYQDSQPLHPKDIVQLAILMRTPPILLFSVETHLPHRIISCKKITYTLLTLWHTPTRPPTHSCSRQIPSRTPSHRSRSRSSSQSLEEILLQVSTDDRDRPISPFNPAAPPSPDYPSYHICGTHQVSPSLVASNSTRSPSQGNGAVLQSYQTHIFALPVTEPQGKRTKLAREGFLSLPSASMPATPITVIKANVIVDPPTRFAPIPVPTRLYPLTNDKGQRICRQCGLPGRYKDGKVRASRARSLQHISDRDGEALVNSQGSAHSVHRNDTAFVYPSPSIVHLSVKPESSRSPEARGTALSSRARPSDLDVNAEGDVDADADALADDDGREHGMEVDGDGKVDEELELLEAVDAAEKASENSDEYVKCEGDA</sequence>
<dbReference type="EMBL" id="SGPL01000676">
    <property type="protein sequence ID" value="THH08747.1"/>
    <property type="molecule type" value="Genomic_DNA"/>
</dbReference>
<evidence type="ECO:0000313" key="2">
    <source>
        <dbReference type="EMBL" id="THH08747.1"/>
    </source>
</evidence>
<organism evidence="2 3">
    <name type="scientific">Bondarzewia mesenterica</name>
    <dbReference type="NCBI Taxonomy" id="1095465"/>
    <lineage>
        <taxon>Eukaryota</taxon>
        <taxon>Fungi</taxon>
        <taxon>Dikarya</taxon>
        <taxon>Basidiomycota</taxon>
        <taxon>Agaricomycotina</taxon>
        <taxon>Agaricomycetes</taxon>
        <taxon>Russulales</taxon>
        <taxon>Bondarzewiaceae</taxon>
        <taxon>Bondarzewia</taxon>
    </lineage>
</organism>
<feature type="compositionally biased region" description="Basic and acidic residues" evidence="1">
    <location>
        <begin position="486"/>
        <end position="502"/>
    </location>
</feature>
<dbReference type="AlphaFoldDB" id="A0A4S4LB27"/>
<proteinExistence type="predicted"/>
<protein>
    <submittedName>
        <fullName evidence="2">Uncharacterized protein</fullName>
    </submittedName>
</protein>
<name>A0A4S4LB27_9AGAM</name>
<feature type="region of interest" description="Disordered" evidence="1">
    <location>
        <begin position="216"/>
        <end position="245"/>
    </location>
</feature>
<dbReference type="Proteomes" id="UP000310158">
    <property type="component" value="Unassembled WGS sequence"/>
</dbReference>
<keyword evidence="3" id="KW-1185">Reference proteome</keyword>
<reference evidence="2 3" key="1">
    <citation type="submission" date="2019-02" db="EMBL/GenBank/DDBJ databases">
        <title>Genome sequencing of the rare red list fungi Bondarzewia mesenterica.</title>
        <authorList>
            <person name="Buettner E."/>
            <person name="Kellner H."/>
        </authorList>
    </citation>
    <scope>NUCLEOTIDE SEQUENCE [LARGE SCALE GENOMIC DNA]</scope>
    <source>
        <strain evidence="2 3">DSM 108281</strain>
    </source>
</reference>
<feature type="compositionally biased region" description="Polar residues" evidence="1">
    <location>
        <begin position="219"/>
        <end position="228"/>
    </location>
</feature>
<evidence type="ECO:0000313" key="3">
    <source>
        <dbReference type="Proteomes" id="UP000310158"/>
    </source>
</evidence>
<evidence type="ECO:0000256" key="1">
    <source>
        <dbReference type="SAM" id="MobiDB-lite"/>
    </source>
</evidence>
<comment type="caution">
    <text evidence="2">The sequence shown here is derived from an EMBL/GenBank/DDBJ whole genome shotgun (WGS) entry which is preliminary data.</text>
</comment>
<feature type="compositionally biased region" description="Acidic residues" evidence="1">
    <location>
        <begin position="470"/>
        <end position="485"/>
    </location>
</feature>
<dbReference type="OrthoDB" id="2162994at2759"/>
<accession>A0A4S4LB27</accession>